<comment type="miscellaneous">
    <text evidence="3">A lyase-type mechanism (elimination/hydration) is suggested for the cleavage of the lactyl ether bond of MurNAc 6-phosphate, with the formation of an alpha,beta-unsaturated aldehyde intermediate with (E)-stereochemistry, followed by the syn addition of water to give product.</text>
</comment>
<reference evidence="5" key="1">
    <citation type="submission" date="2013-04" db="EMBL/GenBank/DDBJ databases">
        <title>The genome sequencing project of 58 acetic acid bacteria.</title>
        <authorList>
            <person name="Okamoto-Kainuma A."/>
            <person name="Ishikawa M."/>
            <person name="Umino S."/>
            <person name="Koizumi Y."/>
            <person name="Shiwa Y."/>
            <person name="Yoshikawa H."/>
            <person name="Matsutani M."/>
            <person name="Matsushita K."/>
        </authorList>
    </citation>
    <scope>NUCLEOTIDE SEQUENCE</scope>
    <source>
        <strain evidence="5">DSM 12717</strain>
    </source>
</reference>
<dbReference type="Pfam" id="PF22645">
    <property type="entry name" value="GKRP_SIS_N"/>
    <property type="match status" value="1"/>
</dbReference>
<gene>
    <name evidence="3" type="primary">murQ</name>
    <name evidence="5" type="ORF">AA12717_0592</name>
</gene>
<dbReference type="NCBIfam" id="NF009222">
    <property type="entry name" value="PRK12570.1"/>
    <property type="match status" value="1"/>
</dbReference>
<feature type="domain" description="SIS" evidence="4">
    <location>
        <begin position="65"/>
        <end position="228"/>
    </location>
</feature>
<proteinExistence type="inferred from homology"/>
<comment type="function">
    <text evidence="3">Specifically catalyzes the cleavage of the D-lactyl ether substituent of MurNAc 6-phosphate, producing GlcNAc 6-phosphate and D-lactate. Together with AnmK, is also required for the utilization of anhydro-N-acetylmuramic acid (anhMurNAc) either imported from the medium or derived from its own cell wall murein, and thus plays a role in cell wall recycling.</text>
</comment>
<comment type="caution">
    <text evidence="5">The sequence shown here is derived from an EMBL/GenBank/DDBJ whole genome shotgun (WGS) entry which is preliminary data.</text>
</comment>
<evidence type="ECO:0000256" key="1">
    <source>
        <dbReference type="ARBA" id="ARBA00023239"/>
    </source>
</evidence>
<dbReference type="Gene3D" id="1.10.8.1080">
    <property type="match status" value="1"/>
</dbReference>
<dbReference type="InterPro" id="IPR005486">
    <property type="entry name" value="Glucokinase_regulatory_CS"/>
</dbReference>
<evidence type="ECO:0000313" key="5">
    <source>
        <dbReference type="EMBL" id="GBQ20500.1"/>
    </source>
</evidence>
<dbReference type="InterPro" id="IPR040190">
    <property type="entry name" value="MURQ/GCKR"/>
</dbReference>
<dbReference type="PROSITE" id="PS51464">
    <property type="entry name" value="SIS"/>
    <property type="match status" value="1"/>
</dbReference>
<feature type="active site" evidence="3">
    <location>
        <position position="124"/>
    </location>
</feature>
<dbReference type="Gene3D" id="3.40.50.10490">
    <property type="entry name" value="Glucose-6-phosphate isomerase like protein, domain 1"/>
    <property type="match status" value="1"/>
</dbReference>
<sequence>MTMTMTQTDAPVAPLAGTEQRDPRYADIDLWPVRSVLDALAEAQMAAAAAVRVAVPEIEAVVVAALPRLRRGGRLFYVGAGTSGRIGLQDGVELGPTFGWPAERLVLLLAGGPQAIFQAAEGAEDREETGRAEVLAHAPDDRDVLFGIAASGGTPYTCAAVAAARACGALTVGISCNAAGRLLREAEYGITIATGPEVIAGSTRLKAGTAQKATLNLLSTALMIRLGHAYRGRMVDMRVMNDKLDRRAARMVADLAGGSDDEIRAALAAAGGNVKRAVLVRAGLSPSEAEQALARHDGDLRRILPLAGPTATAG</sequence>
<dbReference type="SUPFAM" id="SSF53697">
    <property type="entry name" value="SIS domain"/>
    <property type="match status" value="1"/>
</dbReference>
<evidence type="ECO:0000313" key="6">
    <source>
        <dbReference type="Proteomes" id="UP001060895"/>
    </source>
</evidence>
<accession>A0ABQ0P3D7</accession>
<dbReference type="CDD" id="cd05007">
    <property type="entry name" value="SIS_Etherase"/>
    <property type="match status" value="1"/>
</dbReference>
<evidence type="ECO:0000256" key="2">
    <source>
        <dbReference type="ARBA" id="ARBA00023277"/>
    </source>
</evidence>
<feature type="active site" description="Proton donor" evidence="3">
    <location>
        <position position="93"/>
    </location>
</feature>
<comment type="pathway">
    <text evidence="3">Cell wall biogenesis; peptidoglycan recycling.</text>
</comment>
<evidence type="ECO:0000259" key="4">
    <source>
        <dbReference type="PROSITE" id="PS51464"/>
    </source>
</evidence>
<keyword evidence="1 3" id="KW-0456">Lyase</keyword>
<dbReference type="Proteomes" id="UP001060895">
    <property type="component" value="Unassembled WGS sequence"/>
</dbReference>
<dbReference type="PANTHER" id="PTHR10088">
    <property type="entry name" value="GLUCOKINASE REGULATORY PROTEIN"/>
    <property type="match status" value="1"/>
</dbReference>
<comment type="pathway">
    <text evidence="3">Amino-sugar metabolism; 1,6-anhydro-N-acetylmuramate degradation.</text>
</comment>
<name>A0ABQ0P3D7_9PROT</name>
<keyword evidence="2 3" id="KW-0119">Carbohydrate metabolism</keyword>
<dbReference type="NCBIfam" id="NF003915">
    <property type="entry name" value="PRK05441.1"/>
    <property type="match status" value="1"/>
</dbReference>
<comment type="subunit">
    <text evidence="3">Homodimer.</text>
</comment>
<dbReference type="HAMAP" id="MF_00068">
    <property type="entry name" value="MurQ"/>
    <property type="match status" value="1"/>
</dbReference>
<comment type="pathway">
    <text evidence="3">Amino-sugar metabolism; N-acetylmuramate degradation.</text>
</comment>
<dbReference type="PANTHER" id="PTHR10088:SF4">
    <property type="entry name" value="GLUCOKINASE REGULATORY PROTEIN"/>
    <property type="match status" value="1"/>
</dbReference>
<protein>
    <recommendedName>
        <fullName evidence="3">N-acetylmuramic acid 6-phosphate etherase</fullName>
        <shortName evidence="3">MurNAc-6-P etherase</shortName>
        <ecNumber evidence="3">4.2.1.126</ecNumber>
    </recommendedName>
    <alternativeName>
        <fullName evidence="3">N-acetylmuramic acid 6-phosphate hydrolase</fullName>
    </alternativeName>
    <alternativeName>
        <fullName evidence="3">N-acetylmuramic acid 6-phosphate lyase</fullName>
    </alternativeName>
</protein>
<comment type="catalytic activity">
    <reaction evidence="3">
        <text>N-acetyl-D-muramate 6-phosphate + H2O = N-acetyl-D-glucosamine 6-phosphate + (R)-lactate</text>
        <dbReference type="Rhea" id="RHEA:26410"/>
        <dbReference type="ChEBI" id="CHEBI:15377"/>
        <dbReference type="ChEBI" id="CHEBI:16004"/>
        <dbReference type="ChEBI" id="CHEBI:57513"/>
        <dbReference type="ChEBI" id="CHEBI:58722"/>
        <dbReference type="EC" id="4.2.1.126"/>
    </reaction>
</comment>
<dbReference type="EMBL" id="BAQP01000018">
    <property type="protein sequence ID" value="GBQ20500.1"/>
    <property type="molecule type" value="Genomic_DNA"/>
</dbReference>
<dbReference type="PROSITE" id="PS01272">
    <property type="entry name" value="GCKR"/>
    <property type="match status" value="1"/>
</dbReference>
<comment type="similarity">
    <text evidence="3">Belongs to the GCKR-like family. MurNAc-6-P etherase subfamily.</text>
</comment>
<organism evidence="5 6">
    <name type="scientific">Gluconacetobacter sacchari DSM 12717</name>
    <dbReference type="NCBI Taxonomy" id="1307940"/>
    <lineage>
        <taxon>Bacteria</taxon>
        <taxon>Pseudomonadati</taxon>
        <taxon>Pseudomonadota</taxon>
        <taxon>Alphaproteobacteria</taxon>
        <taxon>Acetobacterales</taxon>
        <taxon>Acetobacteraceae</taxon>
        <taxon>Gluconacetobacter</taxon>
    </lineage>
</organism>
<dbReference type="InterPro" id="IPR046348">
    <property type="entry name" value="SIS_dom_sf"/>
</dbReference>
<keyword evidence="6" id="KW-1185">Reference proteome</keyword>
<dbReference type="InterPro" id="IPR001347">
    <property type="entry name" value="SIS_dom"/>
</dbReference>
<dbReference type="InterPro" id="IPR005488">
    <property type="entry name" value="Etherase_MurQ"/>
</dbReference>
<evidence type="ECO:0000256" key="3">
    <source>
        <dbReference type="HAMAP-Rule" id="MF_00068"/>
    </source>
</evidence>
<dbReference type="EC" id="4.2.1.126" evidence="3"/>